<evidence type="ECO:0000256" key="3">
    <source>
        <dbReference type="ARBA" id="ARBA00022692"/>
    </source>
</evidence>
<dbReference type="Gene3D" id="1.20.1250.20">
    <property type="entry name" value="MFS general substrate transporter like domains"/>
    <property type="match status" value="1"/>
</dbReference>
<keyword evidence="5 7" id="KW-0472">Membrane</keyword>
<feature type="transmembrane region" description="Helical" evidence="7">
    <location>
        <begin position="507"/>
        <end position="531"/>
    </location>
</feature>
<feature type="transmembrane region" description="Helical" evidence="7">
    <location>
        <begin position="477"/>
        <end position="495"/>
    </location>
</feature>
<evidence type="ECO:0000256" key="1">
    <source>
        <dbReference type="ARBA" id="ARBA00004141"/>
    </source>
</evidence>
<feature type="domain" description="Major facilitator superfamily (MFS) profile" evidence="8">
    <location>
        <begin position="137"/>
        <end position="579"/>
    </location>
</feature>
<feature type="transmembrane region" description="Helical" evidence="7">
    <location>
        <begin position="369"/>
        <end position="395"/>
    </location>
</feature>
<evidence type="ECO:0000256" key="4">
    <source>
        <dbReference type="ARBA" id="ARBA00022989"/>
    </source>
</evidence>
<keyword evidence="4 7" id="KW-1133">Transmembrane helix</keyword>
<keyword evidence="3 7" id="KW-0812">Transmembrane</keyword>
<dbReference type="PANTHER" id="PTHR23502">
    <property type="entry name" value="MAJOR FACILITATOR SUPERFAMILY"/>
    <property type="match status" value="1"/>
</dbReference>
<dbReference type="SUPFAM" id="SSF103473">
    <property type="entry name" value="MFS general substrate transporter"/>
    <property type="match status" value="1"/>
</dbReference>
<dbReference type="InterPro" id="IPR036259">
    <property type="entry name" value="MFS_trans_sf"/>
</dbReference>
<dbReference type="GO" id="GO:0005886">
    <property type="term" value="C:plasma membrane"/>
    <property type="evidence" value="ECO:0007669"/>
    <property type="project" value="TreeGrafter"/>
</dbReference>
<dbReference type="PANTHER" id="PTHR23502:SF31">
    <property type="entry name" value="POLYAMINE TRANSPORTER 1"/>
    <property type="match status" value="1"/>
</dbReference>
<gene>
    <name evidence="9" type="ORF">g4612</name>
</gene>
<evidence type="ECO:0000256" key="5">
    <source>
        <dbReference type="ARBA" id="ARBA00023136"/>
    </source>
</evidence>
<protein>
    <submittedName>
        <fullName evidence="9">MFS transporter</fullName>
    </submittedName>
</protein>
<feature type="transmembrane region" description="Helical" evidence="7">
    <location>
        <begin position="233"/>
        <end position="254"/>
    </location>
</feature>
<feature type="transmembrane region" description="Helical" evidence="7">
    <location>
        <begin position="261"/>
        <end position="284"/>
    </location>
</feature>
<dbReference type="PROSITE" id="PS50850">
    <property type="entry name" value="MFS"/>
    <property type="match status" value="1"/>
</dbReference>
<evidence type="ECO:0000259" key="8">
    <source>
        <dbReference type="PROSITE" id="PS50850"/>
    </source>
</evidence>
<feature type="region of interest" description="Disordered" evidence="6">
    <location>
        <begin position="1"/>
        <end position="100"/>
    </location>
</feature>
<feature type="transmembrane region" description="Helical" evidence="7">
    <location>
        <begin position="203"/>
        <end position="221"/>
    </location>
</feature>
<feature type="compositionally biased region" description="Polar residues" evidence="6">
    <location>
        <begin position="18"/>
        <end position="33"/>
    </location>
</feature>
<dbReference type="InterPro" id="IPR011701">
    <property type="entry name" value="MFS"/>
</dbReference>
<feature type="compositionally biased region" description="Basic and acidic residues" evidence="6">
    <location>
        <begin position="1"/>
        <end position="16"/>
    </location>
</feature>
<organism evidence="9">
    <name type="scientific">Cyberlindnera americana</name>
    <dbReference type="NCBI Taxonomy" id="36016"/>
    <lineage>
        <taxon>Eukaryota</taxon>
        <taxon>Fungi</taxon>
        <taxon>Dikarya</taxon>
        <taxon>Ascomycota</taxon>
        <taxon>Saccharomycotina</taxon>
        <taxon>Saccharomycetes</taxon>
        <taxon>Phaffomycetales</taxon>
        <taxon>Phaffomycetaceae</taxon>
        <taxon>Cyberlindnera</taxon>
    </lineage>
</organism>
<dbReference type="InterPro" id="IPR020846">
    <property type="entry name" value="MFS_dom"/>
</dbReference>
<evidence type="ECO:0000256" key="6">
    <source>
        <dbReference type="SAM" id="MobiDB-lite"/>
    </source>
</evidence>
<evidence type="ECO:0000313" key="9">
    <source>
        <dbReference type="EMBL" id="QFR37160.1"/>
    </source>
</evidence>
<reference evidence="9" key="1">
    <citation type="journal article" date="2019" name="Front. Microbiol.">
        <title>An Overview of Genes From Cyberlindnera americana, a Symbiont Yeast Isolated From the Gut of the Bark Beetle Dendroctonus rhizophagus (Curculionidae: Scolytinae), Involved in the Detoxification Process Using Genome and Transcriptome Data.</title>
        <authorList>
            <person name="Soto-Robles L.V."/>
            <person name="Torres-Banda V."/>
            <person name="Rivera-Orduna F.N."/>
            <person name="Curiel-Quesada E."/>
            <person name="Hidalgo-Lara M.E."/>
            <person name="Zuniga G."/>
        </authorList>
    </citation>
    <scope>NUCLEOTIDE SEQUENCE</scope>
    <source>
        <strain evidence="9">ChDrAdgY46</strain>
    </source>
</reference>
<dbReference type="Pfam" id="PF07690">
    <property type="entry name" value="MFS_1"/>
    <property type="match status" value="1"/>
</dbReference>
<dbReference type="FunFam" id="1.20.1250.20:FF:000011">
    <property type="entry name" value="MFS multidrug transporter, putative"/>
    <property type="match status" value="1"/>
</dbReference>
<feature type="compositionally biased region" description="Polar residues" evidence="6">
    <location>
        <begin position="65"/>
        <end position="81"/>
    </location>
</feature>
<keyword evidence="2" id="KW-0813">Transport</keyword>
<feature type="transmembrane region" description="Helical" evidence="7">
    <location>
        <begin position="448"/>
        <end position="465"/>
    </location>
</feature>
<sequence>MSEDHSKESTLPKEELDNNSSVSANENTSNSDVAENPHSLEADDIESQAQDEEPFFADDLERADTNTGASRQLSRALTGVSTPAEVDASYKTPMPSMGLDKEIPKDYPDAEPYTVSFDGPDDPIHPHNWPMKKKAFTCACIGLNTAGVAFGSSVFSPGITEVASAYHVGRVVATLGISLYVLGFATGPVIWAPLSELYGRRPVLILSCLGFVCFTFATATAKDIQTVMLCRVFAGIIGAAPLVVVPASFADLFGPTQRGKAITIFSIAVFAVPLAAPVAGAFIVNNHKLRWRWTEYVTGIIGSFGLALITLFFEETHHPIILVNKAREIKKRTGNWLIHAPHDEFELSIKDIVEKNISRPLIMVFTEPILFLISFYNAFVYGILYLLLTAYPLIFAGKYGMSGGVAYLPYFGLIIGMIIGGSYCFFCEGYYLRDMKKNGGKPMPESRLYPLFVGSVSFPVGMLWLTWTGNYPDKCHWMVPTTSGLFIGFGLITIFNSSINYVIDCYLIFAASAIAGNTFLRSITACAFPLFSVQMFEGMGINWAGLLLGLVGAVLIPVPFLFYRYGRKIREKSKYAFVL</sequence>
<feature type="compositionally biased region" description="Acidic residues" evidence="6">
    <location>
        <begin position="42"/>
        <end position="58"/>
    </location>
</feature>
<comment type="subcellular location">
    <subcellularLocation>
        <location evidence="1">Membrane</location>
        <topology evidence="1">Multi-pass membrane protein</topology>
    </subcellularLocation>
</comment>
<accession>A0A5P8N8N6</accession>
<dbReference type="AlphaFoldDB" id="A0A5P8N8N6"/>
<evidence type="ECO:0000256" key="7">
    <source>
        <dbReference type="SAM" id="Phobius"/>
    </source>
</evidence>
<feature type="transmembrane region" description="Helical" evidence="7">
    <location>
        <begin position="407"/>
        <end position="427"/>
    </location>
</feature>
<feature type="transmembrane region" description="Helical" evidence="7">
    <location>
        <begin position="171"/>
        <end position="191"/>
    </location>
</feature>
<evidence type="ECO:0000256" key="2">
    <source>
        <dbReference type="ARBA" id="ARBA00022448"/>
    </source>
</evidence>
<dbReference type="GO" id="GO:0022857">
    <property type="term" value="F:transmembrane transporter activity"/>
    <property type="evidence" value="ECO:0007669"/>
    <property type="project" value="InterPro"/>
</dbReference>
<feature type="transmembrane region" description="Helical" evidence="7">
    <location>
        <begin position="543"/>
        <end position="563"/>
    </location>
</feature>
<name>A0A5P8N8N6_9ASCO</name>
<dbReference type="EMBL" id="MK890655">
    <property type="protein sequence ID" value="QFR37160.1"/>
    <property type="molecule type" value="Genomic_DNA"/>
</dbReference>
<dbReference type="CDD" id="cd17323">
    <property type="entry name" value="MFS_Tpo1_MDR_like"/>
    <property type="match status" value="1"/>
</dbReference>
<proteinExistence type="predicted"/>